<keyword evidence="2" id="KW-0813">Transport</keyword>
<dbReference type="NCBIfam" id="TIGR00824">
    <property type="entry name" value="EIIA-man"/>
    <property type="match status" value="1"/>
</dbReference>
<evidence type="ECO:0000313" key="13">
    <source>
        <dbReference type="Proteomes" id="UP000414364"/>
    </source>
</evidence>
<dbReference type="GO" id="GO:0016301">
    <property type="term" value="F:kinase activity"/>
    <property type="evidence" value="ECO:0007669"/>
    <property type="project" value="UniProtKB-KW"/>
</dbReference>
<keyword evidence="8" id="KW-0418">Kinase</keyword>
<dbReference type="GO" id="GO:0005737">
    <property type="term" value="C:cytoplasm"/>
    <property type="evidence" value="ECO:0007669"/>
    <property type="project" value="UniProtKB-SubCell"/>
</dbReference>
<dbReference type="Pfam" id="PF03610">
    <property type="entry name" value="EIIA-man"/>
    <property type="match status" value="1"/>
</dbReference>
<protein>
    <submittedName>
        <fullName evidence="10">PTS sugar transporter subunit IIA</fullName>
    </submittedName>
</protein>
<dbReference type="InterPro" id="IPR033887">
    <property type="entry name" value="PTS_IIA_man"/>
</dbReference>
<evidence type="ECO:0000256" key="7">
    <source>
        <dbReference type="ARBA" id="ARBA00022683"/>
    </source>
</evidence>
<evidence type="ECO:0000256" key="3">
    <source>
        <dbReference type="ARBA" id="ARBA00022490"/>
    </source>
</evidence>
<evidence type="ECO:0000256" key="6">
    <source>
        <dbReference type="ARBA" id="ARBA00022679"/>
    </source>
</evidence>
<keyword evidence="7" id="KW-0598">Phosphotransferase system</keyword>
<dbReference type="PANTHER" id="PTHR33799:SF1">
    <property type="entry name" value="PTS SYSTEM MANNOSE-SPECIFIC EIIAB COMPONENT-RELATED"/>
    <property type="match status" value="1"/>
</dbReference>
<dbReference type="AlphaFoldDB" id="A0A5P0ZRS3"/>
<evidence type="ECO:0000313" key="10">
    <source>
        <dbReference type="EMBL" id="MQS76916.1"/>
    </source>
</evidence>
<evidence type="ECO:0000313" key="11">
    <source>
        <dbReference type="EMBL" id="MQS98375.1"/>
    </source>
</evidence>
<dbReference type="Proteomes" id="UP000414364">
    <property type="component" value="Unassembled WGS sequence"/>
</dbReference>
<dbReference type="PROSITE" id="PS51096">
    <property type="entry name" value="PTS_EIIA_TYPE_4"/>
    <property type="match status" value="1"/>
</dbReference>
<organism evidence="10 13">
    <name type="scientific">Companilactobacillus halodurans</name>
    <dbReference type="NCBI Taxonomy" id="2584183"/>
    <lineage>
        <taxon>Bacteria</taxon>
        <taxon>Bacillati</taxon>
        <taxon>Bacillota</taxon>
        <taxon>Bacilli</taxon>
        <taxon>Lactobacillales</taxon>
        <taxon>Lactobacillaceae</taxon>
        <taxon>Companilactobacillus</taxon>
    </lineage>
</organism>
<keyword evidence="5 10" id="KW-0762">Sugar transport</keyword>
<dbReference type="CDD" id="cd00006">
    <property type="entry name" value="PTS_IIA_man"/>
    <property type="match status" value="1"/>
</dbReference>
<evidence type="ECO:0000256" key="1">
    <source>
        <dbReference type="ARBA" id="ARBA00004496"/>
    </source>
</evidence>
<proteinExistence type="predicted"/>
<dbReference type="RefSeq" id="WP_153386637.1">
    <property type="nucleotide sequence ID" value="NZ_VDFO01000048.1"/>
</dbReference>
<evidence type="ECO:0000256" key="8">
    <source>
        <dbReference type="ARBA" id="ARBA00022777"/>
    </source>
</evidence>
<evidence type="ECO:0000256" key="4">
    <source>
        <dbReference type="ARBA" id="ARBA00022553"/>
    </source>
</evidence>
<dbReference type="GO" id="GO:0016773">
    <property type="term" value="F:phosphotransferase activity, alcohol group as acceptor"/>
    <property type="evidence" value="ECO:0007669"/>
    <property type="project" value="InterPro"/>
</dbReference>
<dbReference type="GO" id="GO:0016020">
    <property type="term" value="C:membrane"/>
    <property type="evidence" value="ECO:0007669"/>
    <property type="project" value="InterPro"/>
</dbReference>
<keyword evidence="6" id="KW-0808">Transferase</keyword>
<gene>
    <name evidence="11" type="ORF">FHL05_10975</name>
    <name evidence="10" type="ORF">FHL06_11245</name>
</gene>
<keyword evidence="4" id="KW-0597">Phosphoprotein</keyword>
<dbReference type="PANTHER" id="PTHR33799">
    <property type="entry name" value="PTS PERMEASE-RELATED-RELATED"/>
    <property type="match status" value="1"/>
</dbReference>
<dbReference type="EMBL" id="VDFP01000031">
    <property type="protein sequence ID" value="MQS76916.1"/>
    <property type="molecule type" value="Genomic_DNA"/>
</dbReference>
<evidence type="ECO:0000313" key="12">
    <source>
        <dbReference type="Proteomes" id="UP000371423"/>
    </source>
</evidence>
<name>A0A5P0ZRS3_9LACO</name>
<keyword evidence="3" id="KW-0963">Cytoplasm</keyword>
<evidence type="ECO:0000259" key="9">
    <source>
        <dbReference type="PROSITE" id="PS51096"/>
    </source>
</evidence>
<dbReference type="GO" id="GO:0009401">
    <property type="term" value="P:phosphoenolpyruvate-dependent sugar phosphotransferase system"/>
    <property type="evidence" value="ECO:0007669"/>
    <property type="project" value="UniProtKB-KW"/>
</dbReference>
<comment type="caution">
    <text evidence="10">The sequence shown here is derived from an EMBL/GenBank/DDBJ whole genome shotgun (WGS) entry which is preliminary data.</text>
</comment>
<dbReference type="InterPro" id="IPR013789">
    <property type="entry name" value="PTS_EIIA_man"/>
</dbReference>
<dbReference type="OrthoDB" id="9799827at2"/>
<dbReference type="Proteomes" id="UP000371423">
    <property type="component" value="Unassembled WGS sequence"/>
</dbReference>
<feature type="domain" description="PTS EIIA type-4" evidence="9">
    <location>
        <begin position="1"/>
        <end position="121"/>
    </location>
</feature>
<dbReference type="Gene3D" id="3.40.50.510">
    <property type="entry name" value="Phosphotransferase system, mannose-type IIA component"/>
    <property type="match status" value="1"/>
</dbReference>
<evidence type="ECO:0000256" key="2">
    <source>
        <dbReference type="ARBA" id="ARBA00022448"/>
    </source>
</evidence>
<dbReference type="InterPro" id="IPR004701">
    <property type="entry name" value="PTS_EIIA_man-typ"/>
</dbReference>
<dbReference type="SUPFAM" id="SSF53062">
    <property type="entry name" value="PTS system fructose IIA component-like"/>
    <property type="match status" value="1"/>
</dbReference>
<reference evidence="12 13" key="1">
    <citation type="journal article" date="2019" name="Syst. Appl. Microbiol.">
        <title>Polyphasic characterization of two novel Lactobacillus spp. isolated from blown salami packages: Description of Lactobacillus halodurans sp. nov. and Lactobacillus salsicarnum sp. nov.</title>
        <authorList>
            <person name="Schuster J.A."/>
            <person name="Klingl A."/>
            <person name="Vogel R.F."/>
            <person name="Ehrmann M.A."/>
        </authorList>
    </citation>
    <scope>NUCLEOTIDE SEQUENCE [LARGE SCALE GENOMIC DNA]</scope>
    <source>
        <strain evidence="11 12">TMW 1.1920</strain>
        <strain evidence="10 13">TMW 1.2172</strain>
    </source>
</reference>
<dbReference type="EMBL" id="VDFO01000048">
    <property type="protein sequence ID" value="MQS98375.1"/>
    <property type="molecule type" value="Genomic_DNA"/>
</dbReference>
<evidence type="ECO:0000256" key="5">
    <source>
        <dbReference type="ARBA" id="ARBA00022597"/>
    </source>
</evidence>
<dbReference type="InterPro" id="IPR036662">
    <property type="entry name" value="PTS_EIIA_man-typ_sf"/>
</dbReference>
<comment type="subcellular location">
    <subcellularLocation>
        <location evidence="1">Cytoplasm</location>
    </subcellularLocation>
</comment>
<accession>A0A5P0ZRS3</accession>
<keyword evidence="12" id="KW-1185">Reference proteome</keyword>
<dbReference type="InterPro" id="IPR051471">
    <property type="entry name" value="Bacterial_PTS_sugar_comp"/>
</dbReference>
<sequence>MTKIVISGHGKFSLGMLSACEMIFGKTEDISAIPFIQGDTIDDLKSKYKEAMNDDDEEYLFLIDLFSGTPYNAIAQLIMDKDNVDMVTGTNLPLVLEAVSKSNEKLDSIVKDLRDCSKDSIKIFSEEKNKTDIEETDEDISL</sequence>